<dbReference type="CDD" id="cd01335">
    <property type="entry name" value="Radical_SAM"/>
    <property type="match status" value="1"/>
</dbReference>
<sequence length="608" mass="67807">MAEPEPFPTVLVSMPFMDVDRPSIQLGLLKAIGQAHGFPVRTLHANLDFASRIGVDYYRTLAQWREPMVGDWLFAVEAFGEAAPDHEGKLLTRVADERLRDRLRRTRERDVGPFLDSLLEALPWHEMRAVGFSSTFQQNIASFALARRLKERYPAIVTLFGGANFDGEMGLELVRAIDCIDIAVVGEGDTAFPRLLKALAAGADPAAIPGVACRVDGRVVATAPAAPQEVLDGLPVPDYAEYFDRAEKLGLVPRAERRAVWIPFESSRGCWWGAKHHCTFCGLNATTMRFRAKSPSRVLAELATQAQRHGSFRFEAVDNILDMRYLKEFFPVLAESRAKYEIFYEVKANLTRAQLKLMAKAGVTHLQPGLESLSSNVLRLMDKGVRAAQNVNVLRWARYYGIDVAWAILWGFPGETPQDYAQQAAVAAHLVHLQPPASADRVWLERFSPLYRDAERFGVRDRAPEPSYQHVYPGSVDLDRVAYFFDYEIQDALPDHAYDALRAAVEQWTAVWKAGPPVLLYQATPGSLQIYDGRHQGSEGTYRFHGTLADIYLACSDRPTTAAAVRERLRLDLPLPAIEEAFTQFAQRGLMFLDGPLALALALPGQPA</sequence>
<dbReference type="InterPro" id="IPR051198">
    <property type="entry name" value="BchE-like"/>
</dbReference>
<dbReference type="GO" id="GO:0003824">
    <property type="term" value="F:catalytic activity"/>
    <property type="evidence" value="ECO:0007669"/>
    <property type="project" value="InterPro"/>
</dbReference>
<dbReference type="RefSeq" id="WP_203909899.1">
    <property type="nucleotide sequence ID" value="NZ_BONY01000024.1"/>
</dbReference>
<evidence type="ECO:0000313" key="9">
    <source>
        <dbReference type="Proteomes" id="UP000612899"/>
    </source>
</evidence>
<evidence type="ECO:0000256" key="1">
    <source>
        <dbReference type="ARBA" id="ARBA00001966"/>
    </source>
</evidence>
<keyword evidence="9" id="KW-1185">Reference proteome</keyword>
<dbReference type="InterPro" id="IPR058240">
    <property type="entry name" value="rSAM_sf"/>
</dbReference>
<dbReference type="EMBL" id="BONY01000024">
    <property type="protein sequence ID" value="GIH06070.1"/>
    <property type="molecule type" value="Genomic_DNA"/>
</dbReference>
<name>A0A8J3VH26_9ACTN</name>
<dbReference type="Gene3D" id="3.80.30.20">
    <property type="entry name" value="tm_1862 like domain"/>
    <property type="match status" value="1"/>
</dbReference>
<organism evidence="8 9">
    <name type="scientific">Rhizocola hellebori</name>
    <dbReference type="NCBI Taxonomy" id="1392758"/>
    <lineage>
        <taxon>Bacteria</taxon>
        <taxon>Bacillati</taxon>
        <taxon>Actinomycetota</taxon>
        <taxon>Actinomycetes</taxon>
        <taxon>Micromonosporales</taxon>
        <taxon>Micromonosporaceae</taxon>
        <taxon>Rhizocola</taxon>
    </lineage>
</organism>
<comment type="cofactor">
    <cofactor evidence="1">
        <name>[4Fe-4S] cluster</name>
        <dbReference type="ChEBI" id="CHEBI:49883"/>
    </cofactor>
</comment>
<evidence type="ECO:0000256" key="3">
    <source>
        <dbReference type="ARBA" id="ARBA00022723"/>
    </source>
</evidence>
<protein>
    <submittedName>
        <fullName evidence="8">RiPP maturation radical SAM protein 1</fullName>
    </submittedName>
</protein>
<dbReference type="InterPro" id="IPR023404">
    <property type="entry name" value="rSAM_horseshoe"/>
</dbReference>
<dbReference type="SMART" id="SM00729">
    <property type="entry name" value="Elp3"/>
    <property type="match status" value="1"/>
</dbReference>
<dbReference type="InterPro" id="IPR007197">
    <property type="entry name" value="rSAM"/>
</dbReference>
<evidence type="ECO:0000259" key="7">
    <source>
        <dbReference type="PROSITE" id="PS51918"/>
    </source>
</evidence>
<dbReference type="PANTHER" id="PTHR43409">
    <property type="entry name" value="ANAEROBIC MAGNESIUM-PROTOPORPHYRIN IX MONOMETHYL ESTER CYCLASE-RELATED"/>
    <property type="match status" value="1"/>
</dbReference>
<dbReference type="InterPro" id="IPR006638">
    <property type="entry name" value="Elp3/MiaA/NifB-like_rSAM"/>
</dbReference>
<dbReference type="PANTHER" id="PTHR43409:SF7">
    <property type="entry name" value="BLL1977 PROTEIN"/>
    <property type="match status" value="1"/>
</dbReference>
<dbReference type="GO" id="GO:0031419">
    <property type="term" value="F:cobalamin binding"/>
    <property type="evidence" value="ECO:0007669"/>
    <property type="project" value="InterPro"/>
</dbReference>
<feature type="domain" description="Radical SAM core" evidence="7">
    <location>
        <begin position="254"/>
        <end position="473"/>
    </location>
</feature>
<dbReference type="AlphaFoldDB" id="A0A8J3VH26"/>
<comment type="caution">
    <text evidence="8">The sequence shown here is derived from an EMBL/GenBank/DDBJ whole genome shotgun (WGS) entry which is preliminary data.</text>
</comment>
<dbReference type="GO" id="GO:0051536">
    <property type="term" value="F:iron-sulfur cluster binding"/>
    <property type="evidence" value="ECO:0007669"/>
    <property type="project" value="UniProtKB-KW"/>
</dbReference>
<dbReference type="Pfam" id="PF04055">
    <property type="entry name" value="Radical_SAM"/>
    <property type="match status" value="1"/>
</dbReference>
<proteinExistence type="predicted"/>
<dbReference type="Proteomes" id="UP000612899">
    <property type="component" value="Unassembled WGS sequence"/>
</dbReference>
<dbReference type="GO" id="GO:0005829">
    <property type="term" value="C:cytosol"/>
    <property type="evidence" value="ECO:0007669"/>
    <property type="project" value="TreeGrafter"/>
</dbReference>
<dbReference type="InterPro" id="IPR023984">
    <property type="entry name" value="rSAM_ocin_1"/>
</dbReference>
<evidence type="ECO:0000256" key="5">
    <source>
        <dbReference type="ARBA" id="ARBA00023014"/>
    </source>
</evidence>
<dbReference type="SFLD" id="SFLDS00029">
    <property type="entry name" value="Radical_SAM"/>
    <property type="match status" value="1"/>
</dbReference>
<keyword evidence="5" id="KW-0411">Iron-sulfur</keyword>
<dbReference type="PROSITE" id="PS51332">
    <property type="entry name" value="B12_BINDING"/>
    <property type="match status" value="1"/>
</dbReference>
<keyword evidence="2" id="KW-0949">S-adenosyl-L-methionine</keyword>
<dbReference type="GO" id="GO:0046872">
    <property type="term" value="F:metal ion binding"/>
    <property type="evidence" value="ECO:0007669"/>
    <property type="project" value="UniProtKB-KW"/>
</dbReference>
<dbReference type="PROSITE" id="PS51918">
    <property type="entry name" value="RADICAL_SAM"/>
    <property type="match status" value="1"/>
</dbReference>
<dbReference type="SFLD" id="SFLDF00324">
    <property type="entry name" value="bacteriocin_maturation"/>
    <property type="match status" value="1"/>
</dbReference>
<accession>A0A8J3VH26</accession>
<keyword evidence="3" id="KW-0479">Metal-binding</keyword>
<dbReference type="SUPFAM" id="SSF102114">
    <property type="entry name" value="Radical SAM enzymes"/>
    <property type="match status" value="1"/>
</dbReference>
<dbReference type="SFLD" id="SFLDG01082">
    <property type="entry name" value="B12-binding_domain_containing"/>
    <property type="match status" value="1"/>
</dbReference>
<reference evidence="8" key="1">
    <citation type="submission" date="2021-01" db="EMBL/GenBank/DDBJ databases">
        <title>Whole genome shotgun sequence of Rhizocola hellebori NBRC 109834.</title>
        <authorList>
            <person name="Komaki H."/>
            <person name="Tamura T."/>
        </authorList>
    </citation>
    <scope>NUCLEOTIDE SEQUENCE</scope>
    <source>
        <strain evidence="8">NBRC 109834</strain>
    </source>
</reference>
<evidence type="ECO:0000313" key="8">
    <source>
        <dbReference type="EMBL" id="GIH06070.1"/>
    </source>
</evidence>
<dbReference type="NCBIfam" id="TIGR03975">
    <property type="entry name" value="rSAM_ocin_1"/>
    <property type="match status" value="1"/>
</dbReference>
<feature type="domain" description="B12-binding" evidence="6">
    <location>
        <begin position="74"/>
        <end position="206"/>
    </location>
</feature>
<gene>
    <name evidence="8" type="ORF">Rhe02_41370</name>
</gene>
<dbReference type="InterPro" id="IPR006158">
    <property type="entry name" value="Cobalamin-bd"/>
</dbReference>
<evidence type="ECO:0000259" key="6">
    <source>
        <dbReference type="PROSITE" id="PS51332"/>
    </source>
</evidence>
<evidence type="ECO:0000256" key="2">
    <source>
        <dbReference type="ARBA" id="ARBA00022691"/>
    </source>
</evidence>
<evidence type="ECO:0000256" key="4">
    <source>
        <dbReference type="ARBA" id="ARBA00023004"/>
    </source>
</evidence>
<keyword evidence="4" id="KW-0408">Iron</keyword>
<dbReference type="Gene3D" id="3.40.50.280">
    <property type="entry name" value="Cobalamin-binding domain"/>
    <property type="match status" value="1"/>
</dbReference>